<protein>
    <submittedName>
        <fullName evidence="6">LysR family transcriptional regulator</fullName>
    </submittedName>
</protein>
<dbReference type="EMBL" id="CP016268">
    <property type="protein sequence ID" value="ANO50700.1"/>
    <property type="molecule type" value="Genomic_DNA"/>
</dbReference>
<dbReference type="InterPro" id="IPR036390">
    <property type="entry name" value="WH_DNA-bd_sf"/>
</dbReference>
<keyword evidence="2" id="KW-0805">Transcription regulation</keyword>
<evidence type="ECO:0000313" key="7">
    <source>
        <dbReference type="Proteomes" id="UP000092695"/>
    </source>
</evidence>
<evidence type="ECO:0000256" key="1">
    <source>
        <dbReference type="ARBA" id="ARBA00009437"/>
    </source>
</evidence>
<dbReference type="STRING" id="1548547.BA177_05290"/>
<dbReference type="RefSeq" id="WP_068613812.1">
    <property type="nucleotide sequence ID" value="NZ_CP016268.1"/>
</dbReference>
<evidence type="ECO:0000256" key="2">
    <source>
        <dbReference type="ARBA" id="ARBA00023015"/>
    </source>
</evidence>
<dbReference type="InterPro" id="IPR058163">
    <property type="entry name" value="LysR-type_TF_proteobact-type"/>
</dbReference>
<dbReference type="SUPFAM" id="SSF46785">
    <property type="entry name" value="Winged helix' DNA-binding domain"/>
    <property type="match status" value="1"/>
</dbReference>
<comment type="similarity">
    <text evidence="1">Belongs to the LysR transcriptional regulatory family.</text>
</comment>
<keyword evidence="7" id="KW-1185">Reference proteome</keyword>
<dbReference type="GO" id="GO:0003677">
    <property type="term" value="F:DNA binding"/>
    <property type="evidence" value="ECO:0007669"/>
    <property type="project" value="UniProtKB-KW"/>
</dbReference>
<reference evidence="6 7" key="1">
    <citation type="submission" date="2016-06" db="EMBL/GenBank/DDBJ databases">
        <title>Complete genome sequence of a deep-branching marine Gamma Proteobacterium Woeseia oceani type strain XK5.</title>
        <authorList>
            <person name="Mu D."/>
            <person name="Du Z."/>
        </authorList>
    </citation>
    <scope>NUCLEOTIDE SEQUENCE [LARGE SCALE GENOMIC DNA]</scope>
    <source>
        <strain evidence="6 7">XK5</strain>
    </source>
</reference>
<dbReference type="InterPro" id="IPR000847">
    <property type="entry name" value="LysR_HTH_N"/>
</dbReference>
<evidence type="ECO:0000313" key="6">
    <source>
        <dbReference type="EMBL" id="ANO50700.1"/>
    </source>
</evidence>
<proteinExistence type="inferred from homology"/>
<keyword evidence="3" id="KW-0238">DNA-binding</keyword>
<dbReference type="Proteomes" id="UP000092695">
    <property type="component" value="Chromosome"/>
</dbReference>
<dbReference type="SUPFAM" id="SSF53850">
    <property type="entry name" value="Periplasmic binding protein-like II"/>
    <property type="match status" value="1"/>
</dbReference>
<name>A0A193LDU3_9GAMM</name>
<feature type="domain" description="HTH lysR-type" evidence="5">
    <location>
        <begin position="1"/>
        <end position="58"/>
    </location>
</feature>
<evidence type="ECO:0000259" key="5">
    <source>
        <dbReference type="PROSITE" id="PS50931"/>
    </source>
</evidence>
<dbReference type="Pfam" id="PF00126">
    <property type="entry name" value="HTH_1"/>
    <property type="match status" value="1"/>
</dbReference>
<evidence type="ECO:0000256" key="3">
    <source>
        <dbReference type="ARBA" id="ARBA00023125"/>
    </source>
</evidence>
<dbReference type="Gene3D" id="1.10.10.10">
    <property type="entry name" value="Winged helix-like DNA-binding domain superfamily/Winged helix DNA-binding domain"/>
    <property type="match status" value="1"/>
</dbReference>
<keyword evidence="4" id="KW-0804">Transcription</keyword>
<accession>A0A193LDU3</accession>
<dbReference type="PANTHER" id="PTHR30537">
    <property type="entry name" value="HTH-TYPE TRANSCRIPTIONAL REGULATOR"/>
    <property type="match status" value="1"/>
</dbReference>
<sequence length="294" mass="32131">MDTLSLRLFLRIAERGALSAAARDLSLSPASASARLVKLEDLVGFRLFNRTTRAVSLTTDGAAFLPYAQHALETLESGLSSVSGKEAGAKGVLRMTLPGSFGRMHVIPRLADFHARYPLVQLDLRLSDEVLDVVEGAYDLIIRNAPLSDSSIIARKLAADKRVLCASPAYLAEHGAPATPDELINHHCVVLAGNNKWKFENGQVINAPRSFVINDGEAVRLLLESGMGISIKSLWNASESLKAGRLVKVLPDFPLVTESSIWALYPSNRIIAPKVRVMIDFLLDQFQPVPPWER</sequence>
<dbReference type="GO" id="GO:0003700">
    <property type="term" value="F:DNA-binding transcription factor activity"/>
    <property type="evidence" value="ECO:0007669"/>
    <property type="project" value="InterPro"/>
</dbReference>
<dbReference type="KEGG" id="woc:BA177_05290"/>
<evidence type="ECO:0000256" key="4">
    <source>
        <dbReference type="ARBA" id="ARBA00023163"/>
    </source>
</evidence>
<dbReference type="Gene3D" id="3.40.190.290">
    <property type="match status" value="1"/>
</dbReference>
<dbReference type="AlphaFoldDB" id="A0A193LDU3"/>
<dbReference type="PROSITE" id="PS50931">
    <property type="entry name" value="HTH_LYSR"/>
    <property type="match status" value="1"/>
</dbReference>
<dbReference type="Pfam" id="PF03466">
    <property type="entry name" value="LysR_substrate"/>
    <property type="match status" value="1"/>
</dbReference>
<dbReference type="InterPro" id="IPR005119">
    <property type="entry name" value="LysR_subst-bd"/>
</dbReference>
<organism evidence="6 7">
    <name type="scientific">Woeseia oceani</name>
    <dbReference type="NCBI Taxonomy" id="1548547"/>
    <lineage>
        <taxon>Bacteria</taxon>
        <taxon>Pseudomonadati</taxon>
        <taxon>Pseudomonadota</taxon>
        <taxon>Gammaproteobacteria</taxon>
        <taxon>Woeseiales</taxon>
        <taxon>Woeseiaceae</taxon>
        <taxon>Woeseia</taxon>
    </lineage>
</organism>
<dbReference type="PANTHER" id="PTHR30537:SF5">
    <property type="entry name" value="HTH-TYPE TRANSCRIPTIONAL ACTIVATOR TTDR-RELATED"/>
    <property type="match status" value="1"/>
</dbReference>
<dbReference type="InterPro" id="IPR036388">
    <property type="entry name" value="WH-like_DNA-bd_sf"/>
</dbReference>
<gene>
    <name evidence="6" type="ORF">BA177_05290</name>
</gene>
<dbReference type="OrthoDB" id="5572602at2"/>
<dbReference type="CDD" id="cd08422">
    <property type="entry name" value="PBP2_CrgA_like"/>
    <property type="match status" value="1"/>
</dbReference>